<sequence length="254" mass="27888">MDLFQYFSKIKSTLNIEDESPGPPYHRERRNAIATQLSPTGPSMAKLNEEPSTSTEERPSLVKKETHGSLPHLAEHALPYRGTLFAMDPRNGYLDPHYPPPQFFPAFHPPVPIDDRHAQGRYIYEPSPVPPLHVPPSLAGSPAFSDISLIRISPHRNPSVGAESPFNPPHPYINPYMDYIRSLHSSPSLSMISAARGLSPADAPHTGLTTAEYYHQMALLAGHRSPYADIIPSVASTAGAGASALHMEYLQAME</sequence>
<dbReference type="OrthoDB" id="3214149at2759"/>
<dbReference type="GO" id="GO:0007224">
    <property type="term" value="P:smoothened signaling pathway"/>
    <property type="evidence" value="ECO:0007669"/>
    <property type="project" value="TreeGrafter"/>
</dbReference>
<evidence type="ECO:0000313" key="9">
    <source>
        <dbReference type="EMBL" id="KAJ8279513.1"/>
    </source>
</evidence>
<feature type="non-terminal residue" evidence="9">
    <location>
        <position position="254"/>
    </location>
</feature>
<gene>
    <name evidence="9" type="ORF">COCON_G00065790</name>
</gene>
<evidence type="ECO:0000256" key="2">
    <source>
        <dbReference type="ARBA" id="ARBA00022723"/>
    </source>
</evidence>
<keyword evidence="4" id="KW-0863">Zinc-finger</keyword>
<dbReference type="AlphaFoldDB" id="A0A9Q1I419"/>
<keyword evidence="6" id="KW-0238">DNA-binding</keyword>
<feature type="compositionally biased region" description="Basic and acidic residues" evidence="8">
    <location>
        <begin position="55"/>
        <end position="67"/>
    </location>
</feature>
<dbReference type="GO" id="GO:0000981">
    <property type="term" value="F:DNA-binding transcription factor activity, RNA polymerase II-specific"/>
    <property type="evidence" value="ECO:0007669"/>
    <property type="project" value="TreeGrafter"/>
</dbReference>
<dbReference type="GO" id="GO:0008270">
    <property type="term" value="F:zinc ion binding"/>
    <property type="evidence" value="ECO:0007669"/>
    <property type="project" value="UniProtKB-KW"/>
</dbReference>
<evidence type="ECO:0000313" key="10">
    <source>
        <dbReference type="Proteomes" id="UP001152803"/>
    </source>
</evidence>
<evidence type="ECO:0000256" key="8">
    <source>
        <dbReference type="SAM" id="MobiDB-lite"/>
    </source>
</evidence>
<comment type="caution">
    <text evidence="9">The sequence shown here is derived from an EMBL/GenBank/DDBJ whole genome shotgun (WGS) entry which is preliminary data.</text>
</comment>
<dbReference type="GO" id="GO:0005634">
    <property type="term" value="C:nucleus"/>
    <property type="evidence" value="ECO:0007669"/>
    <property type="project" value="UniProtKB-SubCell"/>
</dbReference>
<keyword evidence="5" id="KW-0862">Zinc</keyword>
<dbReference type="EMBL" id="JAFJMO010000004">
    <property type="protein sequence ID" value="KAJ8279513.1"/>
    <property type="molecule type" value="Genomic_DNA"/>
</dbReference>
<dbReference type="PANTHER" id="PTHR45718:SF5">
    <property type="entry name" value="TRANSCRIPTIONAL ACTIVATOR GLI3"/>
    <property type="match status" value="1"/>
</dbReference>
<evidence type="ECO:0000256" key="1">
    <source>
        <dbReference type="ARBA" id="ARBA00004123"/>
    </source>
</evidence>
<proteinExistence type="predicted"/>
<dbReference type="InterPro" id="IPR043359">
    <property type="entry name" value="GLI-like"/>
</dbReference>
<keyword evidence="3" id="KW-0677">Repeat</keyword>
<keyword evidence="2" id="KW-0479">Metal-binding</keyword>
<evidence type="ECO:0000256" key="5">
    <source>
        <dbReference type="ARBA" id="ARBA00022833"/>
    </source>
</evidence>
<accession>A0A9Q1I419</accession>
<dbReference type="Proteomes" id="UP001152803">
    <property type="component" value="Unassembled WGS sequence"/>
</dbReference>
<comment type="subcellular location">
    <subcellularLocation>
        <location evidence="1">Nucleus</location>
    </subcellularLocation>
</comment>
<dbReference type="PANTHER" id="PTHR45718">
    <property type="entry name" value="TRANSCRIPTIONAL ACTIVATOR CUBITUS INTERRUPTUS"/>
    <property type="match status" value="1"/>
</dbReference>
<reference evidence="9" key="1">
    <citation type="journal article" date="2023" name="Science">
        <title>Genome structures resolve the early diversification of teleost fishes.</title>
        <authorList>
            <person name="Parey E."/>
            <person name="Louis A."/>
            <person name="Montfort J."/>
            <person name="Bouchez O."/>
            <person name="Roques C."/>
            <person name="Iampietro C."/>
            <person name="Lluch J."/>
            <person name="Castinel A."/>
            <person name="Donnadieu C."/>
            <person name="Desvignes T."/>
            <person name="Floi Bucao C."/>
            <person name="Jouanno E."/>
            <person name="Wen M."/>
            <person name="Mejri S."/>
            <person name="Dirks R."/>
            <person name="Jansen H."/>
            <person name="Henkel C."/>
            <person name="Chen W.J."/>
            <person name="Zahm M."/>
            <person name="Cabau C."/>
            <person name="Klopp C."/>
            <person name="Thompson A.W."/>
            <person name="Robinson-Rechavi M."/>
            <person name="Braasch I."/>
            <person name="Lecointre G."/>
            <person name="Bobe J."/>
            <person name="Postlethwait J.H."/>
            <person name="Berthelot C."/>
            <person name="Roest Crollius H."/>
            <person name="Guiguen Y."/>
        </authorList>
    </citation>
    <scope>NUCLEOTIDE SEQUENCE</scope>
    <source>
        <strain evidence="9">Concon-B</strain>
    </source>
</reference>
<name>A0A9Q1I419_CONCO</name>
<evidence type="ECO:0000256" key="4">
    <source>
        <dbReference type="ARBA" id="ARBA00022771"/>
    </source>
</evidence>
<keyword evidence="10" id="KW-1185">Reference proteome</keyword>
<dbReference type="GO" id="GO:0000978">
    <property type="term" value="F:RNA polymerase II cis-regulatory region sequence-specific DNA binding"/>
    <property type="evidence" value="ECO:0007669"/>
    <property type="project" value="TreeGrafter"/>
</dbReference>
<organism evidence="9 10">
    <name type="scientific">Conger conger</name>
    <name type="common">Conger eel</name>
    <name type="synonym">Muraena conger</name>
    <dbReference type="NCBI Taxonomy" id="82655"/>
    <lineage>
        <taxon>Eukaryota</taxon>
        <taxon>Metazoa</taxon>
        <taxon>Chordata</taxon>
        <taxon>Craniata</taxon>
        <taxon>Vertebrata</taxon>
        <taxon>Euteleostomi</taxon>
        <taxon>Actinopterygii</taxon>
        <taxon>Neopterygii</taxon>
        <taxon>Teleostei</taxon>
        <taxon>Anguilliformes</taxon>
        <taxon>Congridae</taxon>
        <taxon>Conger</taxon>
    </lineage>
</organism>
<evidence type="ECO:0000256" key="3">
    <source>
        <dbReference type="ARBA" id="ARBA00022737"/>
    </source>
</evidence>
<evidence type="ECO:0000256" key="7">
    <source>
        <dbReference type="ARBA" id="ARBA00023242"/>
    </source>
</evidence>
<evidence type="ECO:0000256" key="6">
    <source>
        <dbReference type="ARBA" id="ARBA00023125"/>
    </source>
</evidence>
<feature type="region of interest" description="Disordered" evidence="8">
    <location>
        <begin position="17"/>
        <end position="68"/>
    </location>
</feature>
<keyword evidence="7" id="KW-0539">Nucleus</keyword>
<protein>
    <submittedName>
        <fullName evidence="9">Uncharacterized protein</fullName>
    </submittedName>
</protein>